<dbReference type="PANTHER" id="PTHR12302:SF3">
    <property type="entry name" value="SERINE_THREONINE-PROTEIN KINASE 31"/>
    <property type="match status" value="1"/>
</dbReference>
<name>A0A7V4ECB2_UNCW3</name>
<keyword evidence="1" id="KW-0540">Nuclease</keyword>
<dbReference type="GO" id="GO:0003676">
    <property type="term" value="F:nucleic acid binding"/>
    <property type="evidence" value="ECO:0007669"/>
    <property type="project" value="InterPro"/>
</dbReference>
<dbReference type="PROSITE" id="PS50830">
    <property type="entry name" value="TNASE_3"/>
    <property type="match status" value="1"/>
</dbReference>
<evidence type="ECO:0000256" key="2">
    <source>
        <dbReference type="ARBA" id="ARBA00022759"/>
    </source>
</evidence>
<evidence type="ECO:0000313" key="5">
    <source>
        <dbReference type="EMBL" id="HGM97667.1"/>
    </source>
</evidence>
<dbReference type="PROSITE" id="PS51257">
    <property type="entry name" value="PROKAR_LIPOPROTEIN"/>
    <property type="match status" value="1"/>
</dbReference>
<evidence type="ECO:0000259" key="4">
    <source>
        <dbReference type="PROSITE" id="PS50830"/>
    </source>
</evidence>
<dbReference type="PROSITE" id="PS01284">
    <property type="entry name" value="TNASE_2"/>
    <property type="match status" value="1"/>
</dbReference>
<dbReference type="InterPro" id="IPR035437">
    <property type="entry name" value="SNase_OB-fold_sf"/>
</dbReference>
<feature type="non-terminal residue" evidence="5">
    <location>
        <position position="185"/>
    </location>
</feature>
<evidence type="ECO:0000256" key="1">
    <source>
        <dbReference type="ARBA" id="ARBA00022722"/>
    </source>
</evidence>
<evidence type="ECO:0000256" key="3">
    <source>
        <dbReference type="ARBA" id="ARBA00022801"/>
    </source>
</evidence>
<organism evidence="5">
    <name type="scientific">candidate division WOR-3 bacterium</name>
    <dbReference type="NCBI Taxonomy" id="2052148"/>
    <lineage>
        <taxon>Bacteria</taxon>
        <taxon>Bacteria division WOR-3</taxon>
    </lineage>
</organism>
<dbReference type="Gene3D" id="2.40.50.90">
    <property type="match status" value="1"/>
</dbReference>
<dbReference type="SMART" id="SM00318">
    <property type="entry name" value="SNc"/>
    <property type="match status" value="1"/>
</dbReference>
<dbReference type="SUPFAM" id="SSF57884">
    <property type="entry name" value="Ada DNA repair protein, N-terminal domain (N-Ada 10)"/>
    <property type="match status" value="1"/>
</dbReference>
<dbReference type="GO" id="GO:0004519">
    <property type="term" value="F:endonuclease activity"/>
    <property type="evidence" value="ECO:0007669"/>
    <property type="project" value="UniProtKB-KW"/>
</dbReference>
<reference evidence="5" key="1">
    <citation type="journal article" date="2020" name="mSystems">
        <title>Genome- and Community-Level Interaction Insights into Carbon Utilization and Element Cycling Functions of Hydrothermarchaeota in Hydrothermal Sediment.</title>
        <authorList>
            <person name="Zhou Z."/>
            <person name="Liu Y."/>
            <person name="Xu W."/>
            <person name="Pan J."/>
            <person name="Luo Z.H."/>
            <person name="Li M."/>
        </authorList>
    </citation>
    <scope>NUCLEOTIDE SEQUENCE [LARGE SCALE GENOMIC DNA]</scope>
    <source>
        <strain evidence="5">SpSt-626</strain>
    </source>
</reference>
<keyword evidence="2" id="KW-0255">Endonuclease</keyword>
<protein>
    <recommendedName>
        <fullName evidence="4">TNase-like domain-containing protein</fullName>
    </recommendedName>
</protein>
<feature type="domain" description="TNase-like" evidence="4">
    <location>
        <begin position="17"/>
        <end position="139"/>
    </location>
</feature>
<dbReference type="PANTHER" id="PTHR12302">
    <property type="entry name" value="EBNA2 BINDING PROTEIN P100"/>
    <property type="match status" value="1"/>
</dbReference>
<dbReference type="InterPro" id="IPR016071">
    <property type="entry name" value="Staphylococal_nuclease_OB-fold"/>
</dbReference>
<gene>
    <name evidence="5" type="ORF">ENT96_01275</name>
</gene>
<dbReference type="EMBL" id="DTAR01000109">
    <property type="protein sequence ID" value="HGM97667.1"/>
    <property type="molecule type" value="Genomic_DNA"/>
</dbReference>
<dbReference type="GO" id="GO:0016787">
    <property type="term" value="F:hydrolase activity"/>
    <property type="evidence" value="ECO:0007669"/>
    <property type="project" value="UniProtKB-KW"/>
</dbReference>
<dbReference type="SUPFAM" id="SSF50199">
    <property type="entry name" value="Staphylococcal nuclease"/>
    <property type="match status" value="1"/>
</dbReference>
<comment type="caution">
    <text evidence="5">The sequence shown here is derived from an EMBL/GenBank/DDBJ whole genome shotgun (WGS) entry which is preliminary data.</text>
</comment>
<accession>A0A7V4ECB2</accession>
<dbReference type="AlphaFoldDB" id="A0A7V4ECB2"/>
<sequence>MNFKNFVFIFIFLFSCSNSSLYVDRVIDGDTFVLENGEKVRILGIDAPEKGEPFSDSATIFIEELILNKKVKLEYDLQKYDKYGRVLAYVFFDKKFLNEEILKRGFAWVYIIPPNFKYFHRLKIAEEKAKKEKKGLWGKPYYVASKKGKKFHAFWCPSSKRIAEKNRIIFKSREEAIKRGYKPSG</sequence>
<proteinExistence type="predicted"/>
<dbReference type="InterPro" id="IPR002071">
    <property type="entry name" value="Thermonucl_AS"/>
</dbReference>
<dbReference type="Pfam" id="PF00565">
    <property type="entry name" value="SNase"/>
    <property type="match status" value="1"/>
</dbReference>
<keyword evidence="3" id="KW-0378">Hydrolase</keyword>
<dbReference type="InterPro" id="IPR035451">
    <property type="entry name" value="Ada-like_dom_sf"/>
</dbReference>